<dbReference type="InterPro" id="IPR001387">
    <property type="entry name" value="Cro/C1-type_HTH"/>
</dbReference>
<protein>
    <submittedName>
        <fullName evidence="2">Putative transcriptional regulator</fullName>
    </submittedName>
</protein>
<reference evidence="3" key="1">
    <citation type="submission" date="2012-06" db="EMBL/GenBank/DDBJ databases">
        <title>The complete genome of Belliella baltica DSM 15883.</title>
        <authorList>
            <person name="Lucas S."/>
            <person name="Copeland A."/>
            <person name="Lapidus A."/>
            <person name="Goodwin L."/>
            <person name="Pitluck S."/>
            <person name="Peters L."/>
            <person name="Mikhailova N."/>
            <person name="Davenport K."/>
            <person name="Kyrpides N."/>
            <person name="Mavromatis K."/>
            <person name="Pagani I."/>
            <person name="Ivanova N."/>
            <person name="Ovchinnikova G."/>
            <person name="Zeytun A."/>
            <person name="Detter J.C."/>
            <person name="Han C."/>
            <person name="Land M."/>
            <person name="Hauser L."/>
            <person name="Markowitz V."/>
            <person name="Cheng J.-F."/>
            <person name="Hugenholtz P."/>
            <person name="Woyke T."/>
            <person name="Wu D."/>
            <person name="Tindall B."/>
            <person name="Pomrenke H."/>
            <person name="Brambilla E."/>
            <person name="Klenk H.-P."/>
            <person name="Eisen J.A."/>
        </authorList>
    </citation>
    <scope>NUCLEOTIDE SEQUENCE [LARGE SCALE GENOMIC DNA]</scope>
    <source>
        <strain evidence="3">DSM 15883 / CIP 108006 / LMG 21964 / BA134</strain>
    </source>
</reference>
<evidence type="ECO:0000313" key="2">
    <source>
        <dbReference type="EMBL" id="AFL86187.1"/>
    </source>
</evidence>
<feature type="domain" description="HTH cro/C1-type" evidence="1">
    <location>
        <begin position="13"/>
        <end position="68"/>
    </location>
</feature>
<gene>
    <name evidence="2" type="ordered locus">Belba_3698</name>
</gene>
<name>I3ZAB9_BELBD</name>
<proteinExistence type="predicted"/>
<dbReference type="HOGENOM" id="CLU_2033530_0_0_10"/>
<dbReference type="GO" id="GO:0003677">
    <property type="term" value="F:DNA binding"/>
    <property type="evidence" value="ECO:0007669"/>
    <property type="project" value="InterPro"/>
</dbReference>
<dbReference type="SMART" id="SM00530">
    <property type="entry name" value="HTH_XRE"/>
    <property type="match status" value="1"/>
</dbReference>
<dbReference type="RefSeq" id="WP_014774121.1">
    <property type="nucleotide sequence ID" value="NC_018010.1"/>
</dbReference>
<dbReference type="InterPro" id="IPR010982">
    <property type="entry name" value="Lambda_DNA-bd_dom_sf"/>
</dbReference>
<evidence type="ECO:0000259" key="1">
    <source>
        <dbReference type="PROSITE" id="PS50943"/>
    </source>
</evidence>
<dbReference type="AlphaFoldDB" id="I3ZAB9"/>
<dbReference type="eggNOG" id="COG1396">
    <property type="taxonomic scope" value="Bacteria"/>
</dbReference>
<dbReference type="PROSITE" id="PS50943">
    <property type="entry name" value="HTH_CROC1"/>
    <property type="match status" value="1"/>
</dbReference>
<keyword evidence="3" id="KW-1185">Reference proteome</keyword>
<organism evidence="2 3">
    <name type="scientific">Belliella baltica (strain DSM 15883 / CIP 108006 / LMG 21964 / BA134)</name>
    <dbReference type="NCBI Taxonomy" id="866536"/>
    <lineage>
        <taxon>Bacteria</taxon>
        <taxon>Pseudomonadati</taxon>
        <taxon>Bacteroidota</taxon>
        <taxon>Cytophagia</taxon>
        <taxon>Cytophagales</taxon>
        <taxon>Cyclobacteriaceae</taxon>
        <taxon>Belliella</taxon>
    </lineage>
</organism>
<dbReference type="EMBL" id="CP003281">
    <property type="protein sequence ID" value="AFL86187.1"/>
    <property type="molecule type" value="Genomic_DNA"/>
</dbReference>
<accession>I3ZAB9</accession>
<dbReference type="Proteomes" id="UP000006050">
    <property type="component" value="Chromosome"/>
</dbReference>
<evidence type="ECO:0000313" key="3">
    <source>
        <dbReference type="Proteomes" id="UP000006050"/>
    </source>
</evidence>
<dbReference type="Gene3D" id="1.10.260.40">
    <property type="entry name" value="lambda repressor-like DNA-binding domains"/>
    <property type="match status" value="1"/>
</dbReference>
<dbReference type="SUPFAM" id="SSF47413">
    <property type="entry name" value="lambda repressor-like DNA-binding domains"/>
    <property type="match status" value="1"/>
</dbReference>
<dbReference type="KEGG" id="bbd:Belba_3698"/>
<dbReference type="Pfam" id="PF01381">
    <property type="entry name" value="HTH_3"/>
    <property type="match status" value="1"/>
</dbReference>
<dbReference type="CDD" id="cd00093">
    <property type="entry name" value="HTH_XRE"/>
    <property type="match status" value="1"/>
</dbReference>
<sequence length="121" mass="13910">METQYYHAVSKKIKELRALKGYTQEFVATVLEKKSYSNYQKIESGKTNLSILDAKKLAELYDIDVIEIINPEQSKGDKIFMNKNCNNYESKVKLNISIELDGSIENLEKSMEILKKINGLL</sequence>